<dbReference type="SUPFAM" id="SSF103378">
    <property type="entry name" value="2-methylcitrate dehydratase PrpD"/>
    <property type="match status" value="1"/>
</dbReference>
<dbReference type="InterPro" id="IPR045337">
    <property type="entry name" value="MmgE_PrpD_C"/>
</dbReference>
<dbReference type="InterPro" id="IPR005656">
    <property type="entry name" value="MmgE_PrpD"/>
</dbReference>
<dbReference type="InterPro" id="IPR045336">
    <property type="entry name" value="MmgE_PrpD_N"/>
</dbReference>
<feature type="domain" description="MmgE/PrpD C-terminal" evidence="3">
    <location>
        <begin position="280"/>
        <end position="448"/>
    </location>
</feature>
<dbReference type="Pfam" id="PF03972">
    <property type="entry name" value="MmgE_PrpD_N"/>
    <property type="match status" value="1"/>
</dbReference>
<dbReference type="Pfam" id="PF19305">
    <property type="entry name" value="MmgE_PrpD_C"/>
    <property type="match status" value="1"/>
</dbReference>
<dbReference type="EMBL" id="DVHU01000048">
    <property type="protein sequence ID" value="HIR92823.1"/>
    <property type="molecule type" value="Genomic_DNA"/>
</dbReference>
<feature type="domain" description="MmgE/PrpD N-terminal" evidence="2">
    <location>
        <begin position="16"/>
        <end position="257"/>
    </location>
</feature>
<sequence length="471" mass="52161">MAFHLFGSQAETNYTETLSKFIRELKYEDIPPEVLERAKVIAMQTIGAGLAVNGIPVAERAISLGKRCGGTGGEATLWIDGSKCTIPGAVFCNSTLSDALDWEDCAWTGHPSAGIIPVAFACAEAGHKSGKDFLTAIVAGYEVYTRIAMAVQPPENWPNYKGWGLTAYQIFAAVVPAAKLLGLDLTQINQAIGFGVTSCPIPQSFHQSAMSDAYHYEHGFRSMEGVMCALNAQEGVDNYTDALDDPWAFENWMTVSPDSSWYTRDLGKRWLIMETLLKHWPANMWIQTPLELTDSIMTKNGLTKADIAEVEIDPPTYLRMAYYPEGYSSLTQAQFSMPYMLASYICDPTPSCKWLQKEHLTDPEILAVAAKIKSGPSEPLLMPKCFKDFQKGHHPVITVTIRTNDGRTFSETMEKHLGHPGNMMTLEQFKDRFRVQAAACMSGERLEQTVELLARVEDCADMSEIAGLLHR</sequence>
<accession>A0A9D1EIU2</accession>
<protein>
    <submittedName>
        <fullName evidence="4">MmgE/PrpD family protein</fullName>
    </submittedName>
</protein>
<dbReference type="InterPro" id="IPR036148">
    <property type="entry name" value="MmgE/PrpD_sf"/>
</dbReference>
<dbReference type="PANTHER" id="PTHR16943:SF8">
    <property type="entry name" value="2-METHYLCITRATE DEHYDRATASE"/>
    <property type="match status" value="1"/>
</dbReference>
<proteinExistence type="inferred from homology"/>
<evidence type="ECO:0000256" key="1">
    <source>
        <dbReference type="ARBA" id="ARBA00006174"/>
    </source>
</evidence>
<dbReference type="InterPro" id="IPR042188">
    <property type="entry name" value="MmgE/PrpD_sf_2"/>
</dbReference>
<dbReference type="InterPro" id="IPR042183">
    <property type="entry name" value="MmgE/PrpD_sf_1"/>
</dbReference>
<evidence type="ECO:0000313" key="5">
    <source>
        <dbReference type="Proteomes" id="UP000886841"/>
    </source>
</evidence>
<dbReference type="GO" id="GO:0016829">
    <property type="term" value="F:lyase activity"/>
    <property type="evidence" value="ECO:0007669"/>
    <property type="project" value="InterPro"/>
</dbReference>
<evidence type="ECO:0000259" key="2">
    <source>
        <dbReference type="Pfam" id="PF03972"/>
    </source>
</evidence>
<comment type="caution">
    <text evidence="4">The sequence shown here is derived from an EMBL/GenBank/DDBJ whole genome shotgun (WGS) entry which is preliminary data.</text>
</comment>
<organism evidence="4 5">
    <name type="scientific">Candidatus Egerieimonas intestinavium</name>
    <dbReference type="NCBI Taxonomy" id="2840777"/>
    <lineage>
        <taxon>Bacteria</taxon>
        <taxon>Bacillati</taxon>
        <taxon>Bacillota</taxon>
        <taxon>Clostridia</taxon>
        <taxon>Lachnospirales</taxon>
        <taxon>Lachnospiraceae</taxon>
        <taxon>Lachnospiraceae incertae sedis</taxon>
        <taxon>Candidatus Egerieimonas</taxon>
    </lineage>
</organism>
<name>A0A9D1EIU2_9FIRM</name>
<dbReference type="Proteomes" id="UP000886841">
    <property type="component" value="Unassembled WGS sequence"/>
</dbReference>
<dbReference type="Gene3D" id="1.10.4100.10">
    <property type="entry name" value="2-methylcitrate dehydratase PrpD"/>
    <property type="match status" value="1"/>
</dbReference>
<dbReference type="PANTHER" id="PTHR16943">
    <property type="entry name" value="2-METHYLCITRATE DEHYDRATASE-RELATED"/>
    <property type="match status" value="1"/>
</dbReference>
<reference evidence="4" key="1">
    <citation type="submission" date="2020-10" db="EMBL/GenBank/DDBJ databases">
        <authorList>
            <person name="Gilroy R."/>
        </authorList>
    </citation>
    <scope>NUCLEOTIDE SEQUENCE</scope>
    <source>
        <strain evidence="4">ChiSxjej1B13-7041</strain>
    </source>
</reference>
<evidence type="ECO:0000313" key="4">
    <source>
        <dbReference type="EMBL" id="HIR92823.1"/>
    </source>
</evidence>
<comment type="similarity">
    <text evidence="1">Belongs to the PrpD family.</text>
</comment>
<evidence type="ECO:0000259" key="3">
    <source>
        <dbReference type="Pfam" id="PF19305"/>
    </source>
</evidence>
<dbReference type="AlphaFoldDB" id="A0A9D1EIU2"/>
<reference evidence="4" key="2">
    <citation type="journal article" date="2021" name="PeerJ">
        <title>Extensive microbial diversity within the chicken gut microbiome revealed by metagenomics and culture.</title>
        <authorList>
            <person name="Gilroy R."/>
            <person name="Ravi A."/>
            <person name="Getino M."/>
            <person name="Pursley I."/>
            <person name="Horton D.L."/>
            <person name="Alikhan N.F."/>
            <person name="Baker D."/>
            <person name="Gharbi K."/>
            <person name="Hall N."/>
            <person name="Watson M."/>
            <person name="Adriaenssens E.M."/>
            <person name="Foster-Nyarko E."/>
            <person name="Jarju S."/>
            <person name="Secka A."/>
            <person name="Antonio M."/>
            <person name="Oren A."/>
            <person name="Chaudhuri R.R."/>
            <person name="La Ragione R."/>
            <person name="Hildebrand F."/>
            <person name="Pallen M.J."/>
        </authorList>
    </citation>
    <scope>NUCLEOTIDE SEQUENCE</scope>
    <source>
        <strain evidence="4">ChiSxjej1B13-7041</strain>
    </source>
</reference>
<dbReference type="Gene3D" id="3.30.1330.120">
    <property type="entry name" value="2-methylcitrate dehydratase PrpD"/>
    <property type="match status" value="1"/>
</dbReference>
<gene>
    <name evidence="4" type="ORF">IAB98_05340</name>
</gene>